<protein>
    <submittedName>
        <fullName evidence="1">Uncharacterized protein</fullName>
    </submittedName>
</protein>
<dbReference type="AlphaFoldDB" id="A0A6A6P8U6"/>
<proteinExistence type="predicted"/>
<gene>
    <name evidence="1" type="ORF">BDY21DRAFT_160723</name>
</gene>
<dbReference type="EMBL" id="MU001673">
    <property type="protein sequence ID" value="KAF2460286.1"/>
    <property type="molecule type" value="Genomic_DNA"/>
</dbReference>
<accession>A0A6A6P8U6</accession>
<reference evidence="1" key="1">
    <citation type="journal article" date="2020" name="Stud. Mycol.">
        <title>101 Dothideomycetes genomes: a test case for predicting lifestyles and emergence of pathogens.</title>
        <authorList>
            <person name="Haridas S."/>
            <person name="Albert R."/>
            <person name="Binder M."/>
            <person name="Bloem J."/>
            <person name="Labutti K."/>
            <person name="Salamov A."/>
            <person name="Andreopoulos B."/>
            <person name="Baker S."/>
            <person name="Barry K."/>
            <person name="Bills G."/>
            <person name="Bluhm B."/>
            <person name="Cannon C."/>
            <person name="Castanera R."/>
            <person name="Culley D."/>
            <person name="Daum C."/>
            <person name="Ezra D."/>
            <person name="Gonzalez J."/>
            <person name="Henrissat B."/>
            <person name="Kuo A."/>
            <person name="Liang C."/>
            <person name="Lipzen A."/>
            <person name="Lutzoni F."/>
            <person name="Magnuson J."/>
            <person name="Mondo S."/>
            <person name="Nolan M."/>
            <person name="Ohm R."/>
            <person name="Pangilinan J."/>
            <person name="Park H.-J."/>
            <person name="Ramirez L."/>
            <person name="Alfaro M."/>
            <person name="Sun H."/>
            <person name="Tritt A."/>
            <person name="Yoshinaga Y."/>
            <person name="Zwiers L.-H."/>
            <person name="Turgeon B."/>
            <person name="Goodwin S."/>
            <person name="Spatafora J."/>
            <person name="Crous P."/>
            <person name="Grigoriev I."/>
        </authorList>
    </citation>
    <scope>NUCLEOTIDE SEQUENCE</scope>
    <source>
        <strain evidence="1">ATCC 16933</strain>
    </source>
</reference>
<evidence type="ECO:0000313" key="2">
    <source>
        <dbReference type="Proteomes" id="UP000799766"/>
    </source>
</evidence>
<keyword evidence="2" id="KW-1185">Reference proteome</keyword>
<organism evidence="1 2">
    <name type="scientific">Lineolata rhizophorae</name>
    <dbReference type="NCBI Taxonomy" id="578093"/>
    <lineage>
        <taxon>Eukaryota</taxon>
        <taxon>Fungi</taxon>
        <taxon>Dikarya</taxon>
        <taxon>Ascomycota</taxon>
        <taxon>Pezizomycotina</taxon>
        <taxon>Dothideomycetes</taxon>
        <taxon>Dothideomycetes incertae sedis</taxon>
        <taxon>Lineolatales</taxon>
        <taxon>Lineolataceae</taxon>
        <taxon>Lineolata</taxon>
    </lineage>
</organism>
<evidence type="ECO:0000313" key="1">
    <source>
        <dbReference type="EMBL" id="KAF2460286.1"/>
    </source>
</evidence>
<dbReference type="Proteomes" id="UP000799766">
    <property type="component" value="Unassembled WGS sequence"/>
</dbReference>
<sequence length="150" mass="16564">MLKFWKIPTTRRGRRGLLRLSRQNERSANVFTGATAPGTVQLPSLLTREPIVFLSSGPTFAISLCGIAAPAKTDVENVSRRKLKWATSRDRPDGCAKRGWPDPSQISRFDSRDSLLRSSWGIPGALHAVAATTVARARARALNDRRRCPL</sequence>
<name>A0A6A6P8U6_9PEZI</name>